<evidence type="ECO:0000313" key="2">
    <source>
        <dbReference type="Proteomes" id="UP000294071"/>
    </source>
</evidence>
<reference evidence="1 2" key="1">
    <citation type="submission" date="2019-01" db="EMBL/GenBank/DDBJ databases">
        <title>Novel species of Nocardioides.</title>
        <authorList>
            <person name="Liu Q."/>
            <person name="Xin Y.-H."/>
        </authorList>
    </citation>
    <scope>NUCLEOTIDE SEQUENCE [LARGE SCALE GENOMIC DNA]</scope>
    <source>
        <strain evidence="1 2">CGMCC 4.6882</strain>
    </source>
</reference>
<sequence>MPAQQPRPAARSLLRAQLDCPDVWHRPVTAALAAAGVVVDPGAPVGIGVSSGRLVSATVDDWTVSSLPHLLVAVWPWAVDVGPWAAPGVGPCARCVAAAVLDEGSEALAGQASAPLLALAAGAAARELGSWARGEPPHTWLTSWRFDHEPVPKARRWQRHPYCGCAWFETA</sequence>
<proteinExistence type="predicted"/>
<dbReference type="Proteomes" id="UP000294071">
    <property type="component" value="Unassembled WGS sequence"/>
</dbReference>
<accession>A0A4Q2RVK9</accession>
<organism evidence="1 2">
    <name type="scientific">Nocardioides oleivorans</name>
    <dbReference type="NCBI Taxonomy" id="273676"/>
    <lineage>
        <taxon>Bacteria</taxon>
        <taxon>Bacillati</taxon>
        <taxon>Actinomycetota</taxon>
        <taxon>Actinomycetes</taxon>
        <taxon>Propionibacteriales</taxon>
        <taxon>Nocardioidaceae</taxon>
        <taxon>Nocardioides</taxon>
    </lineage>
</organism>
<protein>
    <recommendedName>
        <fullName evidence="3">TOMM leader peptide-binding protein</fullName>
    </recommendedName>
</protein>
<comment type="caution">
    <text evidence="1">The sequence shown here is derived from an EMBL/GenBank/DDBJ whole genome shotgun (WGS) entry which is preliminary data.</text>
</comment>
<name>A0A4Q2RVK9_9ACTN</name>
<dbReference type="EMBL" id="SDWT01000001">
    <property type="protein sequence ID" value="RYB92938.1"/>
    <property type="molecule type" value="Genomic_DNA"/>
</dbReference>
<dbReference type="RefSeq" id="WP_129397849.1">
    <property type="nucleotide sequence ID" value="NZ_SDWT01000001.1"/>
</dbReference>
<dbReference type="Gene3D" id="3.40.50.720">
    <property type="entry name" value="NAD(P)-binding Rossmann-like Domain"/>
    <property type="match status" value="1"/>
</dbReference>
<dbReference type="AlphaFoldDB" id="A0A4Q2RVK9"/>
<keyword evidence="2" id="KW-1185">Reference proteome</keyword>
<evidence type="ECO:0000313" key="1">
    <source>
        <dbReference type="EMBL" id="RYB92938.1"/>
    </source>
</evidence>
<evidence type="ECO:0008006" key="3">
    <source>
        <dbReference type="Google" id="ProtNLM"/>
    </source>
</evidence>
<dbReference type="OrthoDB" id="4426339at2"/>
<gene>
    <name evidence="1" type="ORF">EUA93_00355</name>
</gene>